<dbReference type="SMART" id="SM01244">
    <property type="entry name" value="IRS"/>
    <property type="match status" value="1"/>
</dbReference>
<dbReference type="STRING" id="1965070.A0A443QY88"/>
<dbReference type="PANTHER" id="PTHR21258">
    <property type="entry name" value="DOCKING PROTEIN RELATED"/>
    <property type="match status" value="1"/>
</dbReference>
<proteinExistence type="predicted"/>
<dbReference type="SUPFAM" id="SSF50729">
    <property type="entry name" value="PH domain-like"/>
    <property type="match status" value="1"/>
</dbReference>
<dbReference type="AlphaFoldDB" id="A0A443QY88"/>
<dbReference type="GO" id="GO:0016020">
    <property type="term" value="C:membrane"/>
    <property type="evidence" value="ECO:0007669"/>
    <property type="project" value="UniProtKB-SubCell"/>
</dbReference>
<evidence type="ECO:0000313" key="8">
    <source>
        <dbReference type="EMBL" id="RWS07971.1"/>
    </source>
</evidence>
<evidence type="ECO:0000256" key="2">
    <source>
        <dbReference type="ARBA" id="ARBA00022553"/>
    </source>
</evidence>
<dbReference type="PANTHER" id="PTHR21258:SF55">
    <property type="entry name" value="FI23523P1"/>
    <property type="match status" value="1"/>
</dbReference>
<feature type="domain" description="IRS-type PTB" evidence="7">
    <location>
        <begin position="26"/>
        <end position="128"/>
    </location>
</feature>
<dbReference type="PROSITE" id="PS51064">
    <property type="entry name" value="IRS_PTB"/>
    <property type="match status" value="1"/>
</dbReference>
<comment type="caution">
    <text evidence="8">The sequence shown here is derived from an EMBL/GenBank/DDBJ whole genome shotgun (WGS) entry which is preliminary data.</text>
</comment>
<evidence type="ECO:0000256" key="1">
    <source>
        <dbReference type="ARBA" id="ARBA00004370"/>
    </source>
</evidence>
<dbReference type="InterPro" id="IPR050996">
    <property type="entry name" value="Docking_Protein_DOK"/>
</dbReference>
<accession>A0A443QY88</accession>
<feature type="region of interest" description="Disordered" evidence="6">
    <location>
        <begin position="246"/>
        <end position="295"/>
    </location>
</feature>
<keyword evidence="3" id="KW-0519">Myristate</keyword>
<dbReference type="SMART" id="SM00310">
    <property type="entry name" value="PTBI"/>
    <property type="match status" value="1"/>
</dbReference>
<dbReference type="InterPro" id="IPR038742">
    <property type="entry name" value="FRS2_PTB"/>
</dbReference>
<keyword evidence="5" id="KW-0449">Lipoprotein</keyword>
<name>A0A443QY88_9ACAR</name>
<comment type="subcellular location">
    <subcellularLocation>
        <location evidence="1">Membrane</location>
    </subcellularLocation>
</comment>
<dbReference type="GO" id="GO:0005737">
    <property type="term" value="C:cytoplasm"/>
    <property type="evidence" value="ECO:0007669"/>
    <property type="project" value="TreeGrafter"/>
</dbReference>
<keyword evidence="4" id="KW-0472">Membrane</keyword>
<keyword evidence="9" id="KW-1185">Reference proteome</keyword>
<reference evidence="8 9" key="1">
    <citation type="journal article" date="2018" name="Gigascience">
        <title>Genomes of trombidid mites reveal novel predicted allergens and laterally-transferred genes associated with secondary metabolism.</title>
        <authorList>
            <person name="Dong X."/>
            <person name="Chaisiri K."/>
            <person name="Xia D."/>
            <person name="Armstrong S.D."/>
            <person name="Fang Y."/>
            <person name="Donnelly M.J."/>
            <person name="Kadowaki T."/>
            <person name="McGarry J.W."/>
            <person name="Darby A.C."/>
            <person name="Makepeace B.L."/>
        </authorList>
    </citation>
    <scope>NUCLEOTIDE SEQUENCE [LARGE SCALE GENOMIC DNA]</scope>
    <source>
        <strain evidence="8">UoL-WK</strain>
    </source>
</reference>
<protein>
    <submittedName>
        <fullName evidence="8">Fibroblast growth factor receptor substrate 3-like protein</fullName>
    </submittedName>
</protein>
<keyword evidence="2" id="KW-0597">Phosphoprotein</keyword>
<keyword evidence="8" id="KW-0675">Receptor</keyword>
<feature type="compositionally biased region" description="Low complexity" evidence="6">
    <location>
        <begin position="260"/>
        <end position="284"/>
    </location>
</feature>
<evidence type="ECO:0000256" key="4">
    <source>
        <dbReference type="ARBA" id="ARBA00023136"/>
    </source>
</evidence>
<dbReference type="EMBL" id="NCKU01003202">
    <property type="protein sequence ID" value="RWS07971.1"/>
    <property type="molecule type" value="Genomic_DNA"/>
</dbReference>
<evidence type="ECO:0000256" key="6">
    <source>
        <dbReference type="SAM" id="MobiDB-lite"/>
    </source>
</evidence>
<evidence type="ECO:0000256" key="3">
    <source>
        <dbReference type="ARBA" id="ARBA00022707"/>
    </source>
</evidence>
<dbReference type="InterPro" id="IPR002404">
    <property type="entry name" value="IRS_PTB"/>
</dbReference>
<evidence type="ECO:0000256" key="5">
    <source>
        <dbReference type="ARBA" id="ARBA00023288"/>
    </source>
</evidence>
<dbReference type="Gene3D" id="2.30.29.30">
    <property type="entry name" value="Pleckstrin-homology domain (PH domain)/Phosphotyrosine-binding domain (PTB)"/>
    <property type="match status" value="1"/>
</dbReference>
<dbReference type="Proteomes" id="UP000285301">
    <property type="component" value="Unassembled WGS sequence"/>
</dbReference>
<evidence type="ECO:0000259" key="7">
    <source>
        <dbReference type="PROSITE" id="PS51064"/>
    </source>
</evidence>
<dbReference type="CDD" id="cd01202">
    <property type="entry name" value="PTB_FRS2"/>
    <property type="match status" value="1"/>
</dbReference>
<dbReference type="InterPro" id="IPR011993">
    <property type="entry name" value="PH-like_dom_sf"/>
</dbReference>
<dbReference type="GO" id="GO:0005068">
    <property type="term" value="F:transmembrane receptor protein tyrosine kinase adaptor activity"/>
    <property type="evidence" value="ECO:0007669"/>
    <property type="project" value="TreeGrafter"/>
</dbReference>
<organism evidence="8 9">
    <name type="scientific">Dinothrombium tinctorium</name>
    <dbReference type="NCBI Taxonomy" id="1965070"/>
    <lineage>
        <taxon>Eukaryota</taxon>
        <taxon>Metazoa</taxon>
        <taxon>Ecdysozoa</taxon>
        <taxon>Arthropoda</taxon>
        <taxon>Chelicerata</taxon>
        <taxon>Arachnida</taxon>
        <taxon>Acari</taxon>
        <taxon>Acariformes</taxon>
        <taxon>Trombidiformes</taxon>
        <taxon>Prostigmata</taxon>
        <taxon>Anystina</taxon>
        <taxon>Parasitengona</taxon>
        <taxon>Trombidioidea</taxon>
        <taxon>Trombidiidae</taxon>
        <taxon>Dinothrombium</taxon>
    </lineage>
</organism>
<dbReference type="OrthoDB" id="6279276at2759"/>
<dbReference type="GO" id="GO:0005104">
    <property type="term" value="F:fibroblast growth factor receptor binding"/>
    <property type="evidence" value="ECO:0007669"/>
    <property type="project" value="TreeGrafter"/>
</dbReference>
<feature type="compositionally biased region" description="Polar residues" evidence="6">
    <location>
        <begin position="246"/>
        <end position="259"/>
    </location>
</feature>
<evidence type="ECO:0000313" key="9">
    <source>
        <dbReference type="Proteomes" id="UP000285301"/>
    </source>
</evidence>
<gene>
    <name evidence="8" type="ORF">B4U79_14504</name>
</gene>
<dbReference type="GO" id="GO:0008543">
    <property type="term" value="P:fibroblast growth factor receptor signaling pathway"/>
    <property type="evidence" value="ECO:0007669"/>
    <property type="project" value="TreeGrafter"/>
</dbReference>
<dbReference type="Pfam" id="PF02174">
    <property type="entry name" value="IRS"/>
    <property type="match status" value="1"/>
</dbReference>
<sequence length="373" mass="41177">MGCVYSSPTHRTIFRRSKSKRSVLNHNNNNNRIFSVINVDDQGNEINHGQIEITDADLILHQRGKNSIFWSLRSLRRYGFDSELFSFECGRRCPTGPGIYAFKCRQAEQLFNVLQESIQRCSNTSLPPSLLANLPNHITSPQHLSGLVSISSTSVAPDPGPRISMPRINNPPHLYANNVHEYTNAPCYVNTLKSSSLSSESMMSPLSNGPPVRLSNNIDFMSGTTDVNTNYAKFDDLMRYYVNINTPTSQPQSHKVSNTSRNSTSFDNQSSSSLPNSPTPVETTQPPPPEEPVNYVTLDLYPTASCSSPTYVTTAPATPISKTPKNGELNFNQCNPVTSLSCNGGPLTPRQYATIDFDKTVALSNSAVNHRKN</sequence>